<dbReference type="Pfam" id="PF00122">
    <property type="entry name" value="E1-E2_ATPase"/>
    <property type="match status" value="1"/>
</dbReference>
<dbReference type="Gene3D" id="3.30.70.100">
    <property type="match status" value="1"/>
</dbReference>
<dbReference type="SFLD" id="SFLDS00003">
    <property type="entry name" value="Haloacid_Dehalogenase"/>
    <property type="match status" value="1"/>
</dbReference>
<dbReference type="InterPro" id="IPR059000">
    <property type="entry name" value="ATPase_P-type_domA"/>
</dbReference>
<dbReference type="PANTHER" id="PTHR48085">
    <property type="entry name" value="CADMIUM/ZINC-TRANSPORTING ATPASE HMA2-RELATED"/>
    <property type="match status" value="1"/>
</dbReference>
<evidence type="ECO:0000256" key="6">
    <source>
        <dbReference type="ARBA" id="ARBA00022989"/>
    </source>
</evidence>
<feature type="transmembrane region" description="Helical" evidence="8">
    <location>
        <begin position="306"/>
        <end position="326"/>
    </location>
</feature>
<keyword evidence="8" id="KW-0547">Nucleotide-binding</keyword>
<dbReference type="FunFam" id="3.40.1110.10:FF:000043">
    <property type="entry name" value="Putative cadmium/zinc-transporting ATPase 3"/>
    <property type="match status" value="1"/>
</dbReference>
<evidence type="ECO:0000256" key="2">
    <source>
        <dbReference type="ARBA" id="ARBA00006024"/>
    </source>
</evidence>
<dbReference type="InterPro" id="IPR023299">
    <property type="entry name" value="ATPase_P-typ_cyto_dom_N"/>
</dbReference>
<dbReference type="InterPro" id="IPR023298">
    <property type="entry name" value="ATPase_P-typ_TM_dom_sf"/>
</dbReference>
<gene>
    <name evidence="10" type="ORF">RGQ29_006815</name>
</gene>
<keyword evidence="7 8" id="KW-0472">Membrane</keyword>
<dbReference type="InterPro" id="IPR027256">
    <property type="entry name" value="P-typ_ATPase_IB"/>
</dbReference>
<evidence type="ECO:0000313" key="10">
    <source>
        <dbReference type="EMBL" id="KAK4564914.1"/>
    </source>
</evidence>
<organism evidence="10 11">
    <name type="scientific">Quercus rubra</name>
    <name type="common">Northern red oak</name>
    <name type="synonym">Quercus borealis</name>
    <dbReference type="NCBI Taxonomy" id="3512"/>
    <lineage>
        <taxon>Eukaryota</taxon>
        <taxon>Viridiplantae</taxon>
        <taxon>Streptophyta</taxon>
        <taxon>Embryophyta</taxon>
        <taxon>Tracheophyta</taxon>
        <taxon>Spermatophyta</taxon>
        <taxon>Magnoliopsida</taxon>
        <taxon>eudicotyledons</taxon>
        <taxon>Gunneridae</taxon>
        <taxon>Pentapetalae</taxon>
        <taxon>rosids</taxon>
        <taxon>fabids</taxon>
        <taxon>Fagales</taxon>
        <taxon>Fagaceae</taxon>
        <taxon>Quercus</taxon>
    </lineage>
</organism>
<feature type="transmembrane region" description="Helical" evidence="8">
    <location>
        <begin position="136"/>
        <end position="152"/>
    </location>
</feature>
<dbReference type="NCBIfam" id="TIGR01512">
    <property type="entry name" value="ATPase-IB2_Cd"/>
    <property type="match status" value="1"/>
</dbReference>
<evidence type="ECO:0000259" key="9">
    <source>
        <dbReference type="PROSITE" id="PS50846"/>
    </source>
</evidence>
<sequence length="874" mass="94314">MAEELKKSYFEVLGLCCASEVALVERILKQLNGIQEISVILPTKTVVVHHTHVISDVTIVEALNKVRLEATIRPQEQSNFQNKWPAPTTMFSGLLLALSFLKYVYHPLEWLALGAVIVGLPTLILRSIASIRNLTLNINILVLMAVIGTLALQDYWEAGTVVFLFSIAQWLETRASYKAMATMSSLTSMAPQKAIIAETGEHVDVNAVEMNTVLAVKAGNVIPIDGIVIEGKCEVDEKMLTGESFPVTKELDSTVWAGTINLNGYISVKTTALAKDSFVSRMAKLVEESHNKKSRAQRFIDNCAKYYIPVVMLIAVAFAVIPAALRLPNEEYWFHLAIVVLVSTCPCALILSTPVVNFCALSKAATTGLLIKGGDYLEILAKVKTVAFDKTGTITRGEFEVTNFQVISDDVSLNTLLYWVSSIESKSSHPMAAALVEYGRLHSIEPKPENVEDFQNFPGEGVFGKIDGKDINIGNRRIRLRAGCVAEIEFQNMEGKANGYIYCGATLVGTFSLSDTCRSGAMEAVEEIKSLGIKCVMLTGDNHAAAMLAQDQLGHALDVVHAELLPEDKALIIEEYKKEGPTVMIGDGINDAPALAAADIGISMGISGSALAMETGHMILMSNNIQKIPLAIKLARRTLRKLIENVIISITTKGAILALAFAGYPLIWASVVADVGTCLVVILNSMLLLQETPKLQGGHSRSRYGTFSVPFLYGKGKSINPVDGQGGYNGDYGDYVAIKCNDGCCEKLIHETESPSGKGCSNCTEASCKDKKFANIAQSSSSSSSSSSVCCLQKCEAQSQSKKCGTAQGATINNACGCSTAGLLESIVNNASKISDNREIRGCCKQFAEQCCEVSCMDKNIGKIAESRRLATKM</sequence>
<dbReference type="InterPro" id="IPR036163">
    <property type="entry name" value="HMA_dom_sf"/>
</dbReference>
<dbReference type="GO" id="GO:0005524">
    <property type="term" value="F:ATP binding"/>
    <property type="evidence" value="ECO:0007669"/>
    <property type="project" value="UniProtKB-UniRule"/>
</dbReference>
<dbReference type="PRINTS" id="PR00119">
    <property type="entry name" value="CATATPASE"/>
</dbReference>
<dbReference type="FunFam" id="2.70.150.10:FF:000002">
    <property type="entry name" value="Copper-transporting ATPase 1, putative"/>
    <property type="match status" value="1"/>
</dbReference>
<dbReference type="InterPro" id="IPR018303">
    <property type="entry name" value="ATPase_P-typ_P_site"/>
</dbReference>
<evidence type="ECO:0000256" key="8">
    <source>
        <dbReference type="RuleBase" id="RU362081"/>
    </source>
</evidence>
<keyword evidence="6 8" id="KW-1133">Transmembrane helix</keyword>
<keyword evidence="8" id="KW-0067">ATP-binding</keyword>
<dbReference type="Gene3D" id="3.40.1110.10">
    <property type="entry name" value="Calcium-transporting ATPase, cytoplasmic domain N"/>
    <property type="match status" value="1"/>
</dbReference>
<keyword evidence="5" id="KW-1278">Translocase</keyword>
<dbReference type="PANTHER" id="PTHR48085:SF3">
    <property type="entry name" value="INACTIVE CADMIUM_ZINC-TRANSPORTING ATPASE HMA3"/>
    <property type="match status" value="1"/>
</dbReference>
<dbReference type="Proteomes" id="UP001324115">
    <property type="component" value="Unassembled WGS sequence"/>
</dbReference>
<dbReference type="Pfam" id="PF00702">
    <property type="entry name" value="Hydrolase"/>
    <property type="match status" value="1"/>
</dbReference>
<dbReference type="EMBL" id="JAXUIC010000011">
    <property type="protein sequence ID" value="KAK4564914.1"/>
    <property type="molecule type" value="Genomic_DNA"/>
</dbReference>
<dbReference type="InterPro" id="IPR023214">
    <property type="entry name" value="HAD_sf"/>
</dbReference>
<dbReference type="SFLD" id="SFLDF00027">
    <property type="entry name" value="p-type_atpase"/>
    <property type="match status" value="1"/>
</dbReference>
<dbReference type="SFLD" id="SFLDG00002">
    <property type="entry name" value="C1.7:_P-type_atpase_like"/>
    <property type="match status" value="1"/>
</dbReference>
<dbReference type="SUPFAM" id="SSF81665">
    <property type="entry name" value="Calcium ATPase, transmembrane domain M"/>
    <property type="match status" value="1"/>
</dbReference>
<dbReference type="InterPro" id="IPR001757">
    <property type="entry name" value="P_typ_ATPase"/>
</dbReference>
<dbReference type="PROSITE" id="PS50846">
    <property type="entry name" value="HMA_2"/>
    <property type="match status" value="1"/>
</dbReference>
<keyword evidence="3 8" id="KW-0812">Transmembrane</keyword>
<feature type="domain" description="HMA" evidence="9">
    <location>
        <begin position="6"/>
        <end position="71"/>
    </location>
</feature>
<dbReference type="CDD" id="cd00371">
    <property type="entry name" value="HMA"/>
    <property type="match status" value="1"/>
</dbReference>
<dbReference type="NCBIfam" id="TIGR01525">
    <property type="entry name" value="ATPase-IB_hvy"/>
    <property type="match status" value="1"/>
</dbReference>
<reference evidence="10 11" key="1">
    <citation type="journal article" date="2023" name="G3 (Bethesda)">
        <title>A haplotype-resolved chromosome-scale genome for Quercus rubra L. provides insights into the genetics of adaptive traits for red oak species.</title>
        <authorList>
            <person name="Kapoor B."/>
            <person name="Jenkins J."/>
            <person name="Schmutz J."/>
            <person name="Zhebentyayeva T."/>
            <person name="Kuelheim C."/>
            <person name="Coggeshall M."/>
            <person name="Heim C."/>
            <person name="Lasky J.R."/>
            <person name="Leites L."/>
            <person name="Islam-Faridi N."/>
            <person name="Romero-Severson J."/>
            <person name="DeLeo V.L."/>
            <person name="Lucas S.M."/>
            <person name="Lazic D."/>
            <person name="Gailing O."/>
            <person name="Carlson J."/>
            <person name="Staton M."/>
        </authorList>
    </citation>
    <scope>NUCLEOTIDE SEQUENCE [LARGE SCALE GENOMIC DNA]</scope>
    <source>
        <strain evidence="10">Pseudo-F2</strain>
    </source>
</reference>
<dbReference type="InterPro" id="IPR036412">
    <property type="entry name" value="HAD-like_sf"/>
</dbReference>
<feature type="transmembrane region" description="Helical" evidence="8">
    <location>
        <begin position="332"/>
        <end position="351"/>
    </location>
</feature>
<dbReference type="SUPFAM" id="SSF81653">
    <property type="entry name" value="Calcium ATPase, transduction domain A"/>
    <property type="match status" value="1"/>
</dbReference>
<dbReference type="GO" id="GO:0016887">
    <property type="term" value="F:ATP hydrolysis activity"/>
    <property type="evidence" value="ECO:0007669"/>
    <property type="project" value="InterPro"/>
</dbReference>
<dbReference type="PROSITE" id="PS00154">
    <property type="entry name" value="ATPASE_E1_E2"/>
    <property type="match status" value="1"/>
</dbReference>
<dbReference type="SUPFAM" id="SSF56784">
    <property type="entry name" value="HAD-like"/>
    <property type="match status" value="1"/>
</dbReference>
<dbReference type="InterPro" id="IPR051014">
    <property type="entry name" value="Cation_Transport_ATPase_IB"/>
</dbReference>
<accession>A0AAN7E7Z1</accession>
<protein>
    <recommendedName>
        <fullName evidence="9">HMA domain-containing protein</fullName>
    </recommendedName>
</protein>
<dbReference type="GO" id="GO:0046872">
    <property type="term" value="F:metal ion binding"/>
    <property type="evidence" value="ECO:0007669"/>
    <property type="project" value="UniProtKB-KW"/>
</dbReference>
<dbReference type="CDD" id="cd02079">
    <property type="entry name" value="P-type_ATPase_HM"/>
    <property type="match status" value="1"/>
</dbReference>
<evidence type="ECO:0000256" key="7">
    <source>
        <dbReference type="ARBA" id="ARBA00023136"/>
    </source>
</evidence>
<keyword evidence="11" id="KW-1185">Reference proteome</keyword>
<comment type="similarity">
    <text evidence="2 8">Belongs to the cation transport ATPase (P-type) (TC 3.A.3) family. Type IB subfamily.</text>
</comment>
<evidence type="ECO:0000256" key="4">
    <source>
        <dbReference type="ARBA" id="ARBA00022723"/>
    </source>
</evidence>
<proteinExistence type="inferred from homology"/>
<dbReference type="InterPro" id="IPR044492">
    <property type="entry name" value="P_typ_ATPase_HD_dom"/>
</dbReference>
<dbReference type="InterPro" id="IPR008250">
    <property type="entry name" value="ATPase_P-typ_transduc_dom_A_sf"/>
</dbReference>
<dbReference type="GO" id="GO:0016020">
    <property type="term" value="C:membrane"/>
    <property type="evidence" value="ECO:0007669"/>
    <property type="project" value="UniProtKB-SubCell"/>
</dbReference>
<dbReference type="Gene3D" id="2.70.150.10">
    <property type="entry name" value="Calcium-transporting ATPase, cytoplasmic transduction domain A"/>
    <property type="match status" value="1"/>
</dbReference>
<feature type="transmembrane region" description="Helical" evidence="8">
    <location>
        <begin position="110"/>
        <end position="129"/>
    </location>
</feature>
<keyword evidence="4 8" id="KW-0479">Metal-binding</keyword>
<comment type="subcellular location">
    <subcellularLocation>
        <location evidence="1">Membrane</location>
        <topology evidence="1">Multi-pass membrane protein</topology>
    </subcellularLocation>
</comment>
<dbReference type="SUPFAM" id="SSF55008">
    <property type="entry name" value="HMA, heavy metal-associated domain"/>
    <property type="match status" value="1"/>
</dbReference>
<feature type="transmembrane region" description="Helical" evidence="8">
    <location>
        <begin position="158"/>
        <end position="177"/>
    </location>
</feature>
<dbReference type="AlphaFoldDB" id="A0AAN7E7Z1"/>
<dbReference type="NCBIfam" id="TIGR01494">
    <property type="entry name" value="ATPase_P-type"/>
    <property type="match status" value="1"/>
</dbReference>
<evidence type="ECO:0000313" key="11">
    <source>
        <dbReference type="Proteomes" id="UP001324115"/>
    </source>
</evidence>
<dbReference type="PRINTS" id="PR00941">
    <property type="entry name" value="CDATPASE"/>
</dbReference>
<dbReference type="Gene3D" id="3.40.50.1000">
    <property type="entry name" value="HAD superfamily/HAD-like"/>
    <property type="match status" value="1"/>
</dbReference>
<comment type="caution">
    <text evidence="10">The sequence shown here is derived from an EMBL/GenBank/DDBJ whole genome shotgun (WGS) entry which is preliminary data.</text>
</comment>
<dbReference type="GO" id="GO:0019829">
    <property type="term" value="F:ATPase-coupled monoatomic cation transmembrane transporter activity"/>
    <property type="evidence" value="ECO:0007669"/>
    <property type="project" value="InterPro"/>
</dbReference>
<evidence type="ECO:0000256" key="3">
    <source>
        <dbReference type="ARBA" id="ARBA00022692"/>
    </source>
</evidence>
<dbReference type="InterPro" id="IPR006121">
    <property type="entry name" value="HMA_dom"/>
</dbReference>
<evidence type="ECO:0000256" key="1">
    <source>
        <dbReference type="ARBA" id="ARBA00004141"/>
    </source>
</evidence>
<dbReference type="PROSITE" id="PS01229">
    <property type="entry name" value="COF_2"/>
    <property type="match status" value="1"/>
</dbReference>
<name>A0AAN7E7Z1_QUERU</name>
<feature type="transmembrane region" description="Helical" evidence="8">
    <location>
        <begin position="642"/>
        <end position="661"/>
    </location>
</feature>
<feature type="transmembrane region" description="Helical" evidence="8">
    <location>
        <begin position="667"/>
        <end position="689"/>
    </location>
</feature>
<evidence type="ECO:0000256" key="5">
    <source>
        <dbReference type="ARBA" id="ARBA00022967"/>
    </source>
</evidence>
<dbReference type="FunFam" id="3.30.70.100:FF:000022">
    <property type="entry name" value="Putative cadmium/zinc-transporting ATPase 3"/>
    <property type="match status" value="1"/>
</dbReference>